<dbReference type="EMBL" id="SDEE01000101">
    <property type="protein sequence ID" value="RXW21598.1"/>
    <property type="molecule type" value="Genomic_DNA"/>
</dbReference>
<evidence type="ECO:0000313" key="2">
    <source>
        <dbReference type="Proteomes" id="UP000290288"/>
    </source>
</evidence>
<dbReference type="Proteomes" id="UP000290288">
    <property type="component" value="Unassembled WGS sequence"/>
</dbReference>
<protein>
    <submittedName>
        <fullName evidence="1">Uncharacterized protein</fullName>
    </submittedName>
</protein>
<dbReference type="STRING" id="2316362.A0A4V1Q4C4"/>
<accession>A0A4V1Q4C4</accession>
<dbReference type="OrthoDB" id="3515175at2759"/>
<comment type="caution">
    <text evidence="1">The sequence shown here is derived from an EMBL/GenBank/DDBJ whole genome shotgun (WGS) entry which is preliminary data.</text>
</comment>
<dbReference type="SUPFAM" id="SSF52047">
    <property type="entry name" value="RNI-like"/>
    <property type="match status" value="1"/>
</dbReference>
<gene>
    <name evidence="1" type="ORF">EST38_g4248</name>
</gene>
<proteinExistence type="predicted"/>
<reference evidence="1 2" key="1">
    <citation type="submission" date="2019-01" db="EMBL/GenBank/DDBJ databases">
        <title>Draft genome sequence of Psathyrella aberdarensis IHI B618.</title>
        <authorList>
            <person name="Buettner E."/>
            <person name="Kellner H."/>
        </authorList>
    </citation>
    <scope>NUCLEOTIDE SEQUENCE [LARGE SCALE GENOMIC DNA]</scope>
    <source>
        <strain evidence="1 2">IHI B618</strain>
    </source>
</reference>
<keyword evidence="2" id="KW-1185">Reference proteome</keyword>
<sequence length="938" mass="105384">MILNPVFNSSVRAMGQRHQIFVIARVCIAPGKPRQYRCIAALHHQWCYGKLPLHGINSFKRLARVPENAALISEELATYHERKVELPRSPCPYTSLLAESAFSVDLAMKPPYWTNVLILDADMGSSDGDNDDGITILDVTVPRNPAYCFVFLSVPEIEDVLPAMAPLTAAQYLRCYYPALKGPLNVNGMTHERFCLEAIANLDDMPLIPIETLAKVWPHEYVVSGGETRDSDASGSETDIGTTAQLVIYPPEINALRRQSVLSAEDITRLTTVLKGAMDPDAVVDLSRFPLTADQILSVLEELRDFKRLDVSHSQAVDSRVFLHILKTYKRLRWINILHCPISMDNLKELMANDARRFRSIETILHPAFLTGILPADFPQAFRVTCITDNWPYYGHVTLPFFSADQLVQNIFDILANVRGSYRMPSLTAVASSYLAQDQNWSDRAIQIVPGRDLNDDSDSRHYVHQKEGYQLVVQVNYHGKPYGILTPLAPEQSEHTDSDIIEMDSFLKRLEDEGSPATDAAAVKSMDLATKPPYLSNVLILDADMGSSDGDNNDGITILDVTVPRNPAYCFVFLGVPETEDVLPAMASLTAAQYLRCYYPAPKGPLNVNEMSHEKYCLEAIANLDDMPLIPIATLAKVWPHEYVVADDEPRDSDASGSETDIGNAVQLFTYPTEIDALRRQSILFVLEKLRDFKRLDVSHSQAVDSRVFVHILKTYKHLRWINIMHCPISRDDLKELMTNEPQRFRAIETILHPAFLTGKLPVDFPKAFRVTYITDDWPGYEHVTLPFFSADQLVQNIFDILVNLRSSFRMPSLTTVASSHLAQGQNWSDRAIQIVPGRDLDDDSVPRSYVYQKEGYQLVVQVNCQGKPYGILTPLAPEQSEHTNSDIIEMDSFLKRLEDEGSPATDAAAVKRLLELCANKKLTTMEQIVNPWESSD</sequence>
<evidence type="ECO:0000313" key="1">
    <source>
        <dbReference type="EMBL" id="RXW21598.1"/>
    </source>
</evidence>
<organism evidence="1 2">
    <name type="scientific">Candolleomyces aberdarensis</name>
    <dbReference type="NCBI Taxonomy" id="2316362"/>
    <lineage>
        <taxon>Eukaryota</taxon>
        <taxon>Fungi</taxon>
        <taxon>Dikarya</taxon>
        <taxon>Basidiomycota</taxon>
        <taxon>Agaricomycotina</taxon>
        <taxon>Agaricomycetes</taxon>
        <taxon>Agaricomycetidae</taxon>
        <taxon>Agaricales</taxon>
        <taxon>Agaricineae</taxon>
        <taxon>Psathyrellaceae</taxon>
        <taxon>Candolleomyces</taxon>
    </lineage>
</organism>
<dbReference type="AlphaFoldDB" id="A0A4V1Q4C4"/>
<name>A0A4V1Q4C4_9AGAR</name>